<keyword evidence="1" id="KW-0812">Transmembrane</keyword>
<dbReference type="Proteomes" id="UP001302222">
    <property type="component" value="Unassembled WGS sequence"/>
</dbReference>
<dbReference type="SUPFAM" id="SSF56281">
    <property type="entry name" value="Metallo-hydrolase/oxidoreductase"/>
    <property type="match status" value="1"/>
</dbReference>
<dbReference type="InterPro" id="IPR001279">
    <property type="entry name" value="Metallo-B-lactamas"/>
</dbReference>
<feature type="transmembrane region" description="Helical" evidence="1">
    <location>
        <begin position="12"/>
        <end position="30"/>
    </location>
</feature>
<keyword evidence="1" id="KW-1133">Transmembrane helix</keyword>
<dbReference type="RefSeq" id="WP_323689556.1">
    <property type="nucleotide sequence ID" value="NZ_JAYGIM010000021.1"/>
</dbReference>
<dbReference type="Pfam" id="PF12706">
    <property type="entry name" value="Lactamase_B_2"/>
    <property type="match status" value="1"/>
</dbReference>
<comment type="caution">
    <text evidence="3">The sequence shown here is derived from an EMBL/GenBank/DDBJ whole genome shotgun (WGS) entry which is preliminary data.</text>
</comment>
<dbReference type="PANTHER" id="PTHR15032">
    <property type="entry name" value="N-ACYL-PHOSPHATIDYLETHANOLAMINE-HYDROLYZING PHOSPHOLIPASE D"/>
    <property type="match status" value="1"/>
</dbReference>
<keyword evidence="1" id="KW-0472">Membrane</keyword>
<dbReference type="PANTHER" id="PTHR15032:SF4">
    <property type="entry name" value="N-ACYL-PHOSPHATIDYLETHANOLAMINE-HYDROLYZING PHOSPHOLIPASE D"/>
    <property type="match status" value="1"/>
</dbReference>
<accession>A0ABU5SRA6</accession>
<evidence type="ECO:0000313" key="3">
    <source>
        <dbReference type="EMBL" id="MEA5429444.1"/>
    </source>
</evidence>
<dbReference type="InterPro" id="IPR036866">
    <property type="entry name" value="RibonucZ/Hydroxyglut_hydro"/>
</dbReference>
<keyword evidence="4" id="KW-1185">Reference proteome</keyword>
<name>A0ABU5SRA6_9BACT</name>
<dbReference type="Gene3D" id="3.60.15.10">
    <property type="entry name" value="Ribonuclease Z/Hydroxyacylglutathione hydrolase-like"/>
    <property type="match status" value="1"/>
</dbReference>
<gene>
    <name evidence="3" type="ORF">VB798_22825</name>
</gene>
<protein>
    <submittedName>
        <fullName evidence="3">MBL fold metallo-hydrolase</fullName>
    </submittedName>
</protein>
<evidence type="ECO:0000256" key="1">
    <source>
        <dbReference type="SAM" id="Phobius"/>
    </source>
</evidence>
<reference evidence="3 4" key="1">
    <citation type="submission" date="2023-12" db="EMBL/GenBank/DDBJ databases">
        <title>Novel species of the genus Arcicella isolated from rivers.</title>
        <authorList>
            <person name="Lu H."/>
        </authorList>
    </citation>
    <scope>NUCLEOTIDE SEQUENCE [LARGE SCALE GENOMIC DNA]</scope>
    <source>
        <strain evidence="3 4">DC25W</strain>
    </source>
</reference>
<feature type="domain" description="Metallo-beta-lactamase" evidence="2">
    <location>
        <begin position="127"/>
        <end position="251"/>
    </location>
</feature>
<proteinExistence type="predicted"/>
<dbReference type="EMBL" id="JAYGIM010000021">
    <property type="protein sequence ID" value="MEA5429444.1"/>
    <property type="molecule type" value="Genomic_DNA"/>
</dbReference>
<sequence length="289" mass="32918">MVLFINILKKMVLVILIVVGIVSIIGFIYLQQPQFGKNPSGERLERIMRSHNFKDGKFQNLEKVLMVPEGYTMAGEVYRTFFGNNPRKFPVDSIPSMKTDLLSLSSEENVLVWFGHSSYFLQLDGKKILVDPVLSGSASPLPIGVKSFKGTERYTADDFPEIDYVLISHDHFDHLDYKTIMALKGKIKHVICGLGVGESLEYWGFNPEQIIEKDWDETAVIDETLKIYTATAQHGSGRLKTTDNTLWMSIRTAYALILIELELENIERYSEKSPCKLLKSETYMVICNF</sequence>
<organism evidence="3 4">
    <name type="scientific">Arcicella lustrica</name>
    <dbReference type="NCBI Taxonomy" id="2984196"/>
    <lineage>
        <taxon>Bacteria</taxon>
        <taxon>Pseudomonadati</taxon>
        <taxon>Bacteroidota</taxon>
        <taxon>Cytophagia</taxon>
        <taxon>Cytophagales</taxon>
        <taxon>Flectobacillaceae</taxon>
        <taxon>Arcicella</taxon>
    </lineage>
</organism>
<evidence type="ECO:0000313" key="4">
    <source>
        <dbReference type="Proteomes" id="UP001302222"/>
    </source>
</evidence>
<evidence type="ECO:0000259" key="2">
    <source>
        <dbReference type="Pfam" id="PF12706"/>
    </source>
</evidence>